<keyword evidence="5" id="KW-0479">Metal-binding</keyword>
<keyword evidence="6" id="KW-0999">Mitochondrion inner membrane</keyword>
<evidence type="ECO:0000256" key="1">
    <source>
        <dbReference type="ARBA" id="ARBA00004434"/>
    </source>
</evidence>
<keyword evidence="3" id="KW-0109">Calcium transport</keyword>
<evidence type="ECO:0000256" key="8">
    <source>
        <dbReference type="ARBA" id="ARBA00022946"/>
    </source>
</evidence>
<dbReference type="GO" id="GO:0005743">
    <property type="term" value="C:mitochondrial inner membrane"/>
    <property type="evidence" value="ECO:0007669"/>
    <property type="project" value="UniProtKB-SubCell"/>
</dbReference>
<keyword evidence="7" id="KW-0106">Calcium</keyword>
<evidence type="ECO:0000256" key="14">
    <source>
        <dbReference type="PROSITE-ProRule" id="PRU01094"/>
    </source>
</evidence>
<dbReference type="AlphaFoldDB" id="A0A2R5LMH4"/>
<evidence type="ECO:0000256" key="16">
    <source>
        <dbReference type="SAM" id="MobiDB-lite"/>
    </source>
</evidence>
<evidence type="ECO:0000256" key="3">
    <source>
        <dbReference type="ARBA" id="ARBA00022568"/>
    </source>
</evidence>
<evidence type="ECO:0000256" key="11">
    <source>
        <dbReference type="ARBA" id="ARBA00023065"/>
    </source>
</evidence>
<dbReference type="InterPro" id="IPR059005">
    <property type="entry name" value="LETM1_C"/>
</dbReference>
<dbReference type="Pfam" id="PF26561">
    <property type="entry name" value="LETM1_C"/>
    <property type="match status" value="1"/>
</dbReference>
<evidence type="ECO:0000256" key="7">
    <source>
        <dbReference type="ARBA" id="ARBA00022837"/>
    </source>
</evidence>
<evidence type="ECO:0000256" key="6">
    <source>
        <dbReference type="ARBA" id="ARBA00022792"/>
    </source>
</evidence>
<dbReference type="InterPro" id="IPR002048">
    <property type="entry name" value="EF_hand_dom"/>
</dbReference>
<keyword evidence="4 17" id="KW-0812">Transmembrane</keyword>
<name>A0A2R5LMH4_9ACAR</name>
<dbReference type="InterPro" id="IPR044202">
    <property type="entry name" value="LETM1/MDM38-like"/>
</dbReference>
<dbReference type="GO" id="GO:0030003">
    <property type="term" value="P:intracellular monoatomic cation homeostasis"/>
    <property type="evidence" value="ECO:0007669"/>
    <property type="project" value="TreeGrafter"/>
</dbReference>
<evidence type="ECO:0000256" key="17">
    <source>
        <dbReference type="SAM" id="Phobius"/>
    </source>
</evidence>
<dbReference type="Pfam" id="PF07766">
    <property type="entry name" value="LETM1_RBD"/>
    <property type="match status" value="1"/>
</dbReference>
<evidence type="ECO:0000313" key="20">
    <source>
        <dbReference type="EMBL" id="MBY10704.1"/>
    </source>
</evidence>
<feature type="coiled-coil region" evidence="15">
    <location>
        <begin position="428"/>
        <end position="549"/>
    </location>
</feature>
<evidence type="ECO:0000256" key="12">
    <source>
        <dbReference type="ARBA" id="ARBA00023128"/>
    </source>
</evidence>
<feature type="domain" description="Letm1 RBD" evidence="19">
    <location>
        <begin position="218"/>
        <end position="469"/>
    </location>
</feature>
<evidence type="ECO:0000256" key="4">
    <source>
        <dbReference type="ARBA" id="ARBA00022692"/>
    </source>
</evidence>
<protein>
    <submittedName>
        <fullName evidence="20">Putative paramyosin</fullName>
    </submittedName>
</protein>
<dbReference type="EMBL" id="GGLE01006578">
    <property type="protein sequence ID" value="MBY10704.1"/>
    <property type="molecule type" value="Transcribed_RNA"/>
</dbReference>
<evidence type="ECO:0000256" key="9">
    <source>
        <dbReference type="ARBA" id="ARBA00022989"/>
    </source>
</evidence>
<sequence length="734" mass="83809">MHPRLPPSTIRLCYLWSSRSILHCGCVLRISPVLVDRHCNSYHTFACGLHRRCAVAQHLPVSSVQIGCIRRPLTIPSRCVMEKESSKVEGTVKALKETEEPSRTTEIIAPLQAPPKRSLGKRIWDEMVHYYHGFRLLFIDIRVSSRLVYRILNGDDLTRREHKQLVRTVSDLFRLLPFSVFIIVPFMELLLPVALKLFPSMLPSTFQTSSVKDAKLKKQLKVKLEMAKFLQHTLDEMAVKKRGETHSHTAKEFAKFCEKIRESGEPATNDEILKFSKLFEDEITLDSLSRPQLTALCRLLELQPIGTNNFLRFQLRMKLRSLKADDQMIKKEGIESLTVAELQAACRARGMRAMGLPEPKLRYQLAQWLDLSLNENIPPSLLLLSRAMFLSELLPPTEQLKATISSLPKEVVTEAKYKIGEREGKVDNRTKIEIIRQEEEAIEKEKQEIVEESKRLKDAAEKVAVVSDGAVREILEDKAALLVDKAEELGQKPPVPKVELSKSDFADLEDALEKLSEEKKQLLIEKEELADLKEEMADYKQDVDELKDVIVKTGKQDIQETKAAMRIYNKVNRMIGNMDHLIDKLNEERMSMQHELDATKNGHSEKMEKTKDNLIEINALLLAIRRIQKSSSDTRLEMITELLDTLDIDHDGAVKIDHVMKVIDTIGRENVKVNPAQMKEIIELLLKEEFLHAKSKEAQNQDKQSQQQGASSEDTSVPFSSDSSVRGRQQQPKN</sequence>
<evidence type="ECO:0000256" key="13">
    <source>
        <dbReference type="ARBA" id="ARBA00023136"/>
    </source>
</evidence>
<keyword evidence="9 17" id="KW-1133">Transmembrane helix</keyword>
<organism evidence="20">
    <name type="scientific">Ornithodoros turicata</name>
    <dbReference type="NCBI Taxonomy" id="34597"/>
    <lineage>
        <taxon>Eukaryota</taxon>
        <taxon>Metazoa</taxon>
        <taxon>Ecdysozoa</taxon>
        <taxon>Arthropoda</taxon>
        <taxon>Chelicerata</taxon>
        <taxon>Arachnida</taxon>
        <taxon>Acari</taxon>
        <taxon>Parasitiformes</taxon>
        <taxon>Ixodida</taxon>
        <taxon>Ixodoidea</taxon>
        <taxon>Argasidae</taxon>
        <taxon>Ornithodorinae</taxon>
        <taxon>Ornithodoros</taxon>
    </lineage>
</organism>
<feature type="domain" description="EF-hand" evidence="18">
    <location>
        <begin position="634"/>
        <end position="669"/>
    </location>
</feature>
<proteinExistence type="predicted"/>
<evidence type="ECO:0000259" key="19">
    <source>
        <dbReference type="PROSITE" id="PS51758"/>
    </source>
</evidence>
<dbReference type="PANTHER" id="PTHR14009:SF1">
    <property type="entry name" value="MITOCHONDRIAL PROTON_CALCIUM EXCHANGER PROTEIN"/>
    <property type="match status" value="1"/>
</dbReference>
<accession>A0A2R5LMH4</accession>
<dbReference type="PROSITE" id="PS51758">
    <property type="entry name" value="LETM1_RBD"/>
    <property type="match status" value="1"/>
</dbReference>
<evidence type="ECO:0000256" key="15">
    <source>
        <dbReference type="SAM" id="Coils"/>
    </source>
</evidence>
<dbReference type="PROSITE" id="PS50222">
    <property type="entry name" value="EF_HAND_2"/>
    <property type="match status" value="1"/>
</dbReference>
<dbReference type="GO" id="GO:0005509">
    <property type="term" value="F:calcium ion binding"/>
    <property type="evidence" value="ECO:0007669"/>
    <property type="project" value="InterPro"/>
</dbReference>
<reference evidence="20" key="1">
    <citation type="submission" date="2018-03" db="EMBL/GenBank/DDBJ databases">
        <title>The relapsing fever spirochete Borrelia turicatae persists in the highly oxidative environment of its soft-bodied tick vector.</title>
        <authorList>
            <person name="Bourret T.J."/>
            <person name="Boyle W.K."/>
            <person name="Valenzuela J.G."/>
            <person name="Oliveira F."/>
            <person name="Lopez J.E."/>
        </authorList>
    </citation>
    <scope>NUCLEOTIDE SEQUENCE</scope>
    <source>
        <strain evidence="20">Kansas strain/isolate</strain>
        <tissue evidence="20">Salivary glands</tissue>
    </source>
</reference>
<keyword evidence="13 17" id="KW-0472">Membrane</keyword>
<feature type="compositionally biased region" description="Polar residues" evidence="16">
    <location>
        <begin position="701"/>
        <end position="734"/>
    </location>
</feature>
<keyword evidence="12 14" id="KW-0496">Mitochondrion</keyword>
<feature type="region of interest" description="Disordered" evidence="16">
    <location>
        <begin position="695"/>
        <end position="734"/>
    </location>
</feature>
<keyword evidence="2" id="KW-0813">Transport</keyword>
<keyword evidence="8" id="KW-0809">Transit peptide</keyword>
<keyword evidence="10 15" id="KW-0175">Coiled coil</keyword>
<comment type="subcellular location">
    <subcellularLocation>
        <location evidence="1">Mitochondrion inner membrane</location>
        <topology evidence="1">Single-pass membrane protein</topology>
    </subcellularLocation>
</comment>
<evidence type="ECO:0000256" key="5">
    <source>
        <dbReference type="ARBA" id="ARBA00022723"/>
    </source>
</evidence>
<dbReference type="GO" id="GO:0043022">
    <property type="term" value="F:ribosome binding"/>
    <property type="evidence" value="ECO:0007669"/>
    <property type="project" value="InterPro"/>
</dbReference>
<evidence type="ECO:0000256" key="10">
    <source>
        <dbReference type="ARBA" id="ARBA00023054"/>
    </source>
</evidence>
<evidence type="ECO:0000256" key="2">
    <source>
        <dbReference type="ARBA" id="ARBA00022448"/>
    </source>
</evidence>
<keyword evidence="11" id="KW-0406">Ion transport</keyword>
<dbReference type="InterPro" id="IPR033122">
    <property type="entry name" value="LETM1-like_RBD"/>
</dbReference>
<evidence type="ECO:0000259" key="18">
    <source>
        <dbReference type="PROSITE" id="PS50222"/>
    </source>
</evidence>
<dbReference type="PANTHER" id="PTHR14009">
    <property type="entry name" value="LEUCINE ZIPPER-EF-HAND CONTAINING TRANSMEMBRANE PROTEIN"/>
    <property type="match status" value="1"/>
</dbReference>
<feature type="transmembrane region" description="Helical" evidence="17">
    <location>
        <begin position="172"/>
        <end position="195"/>
    </location>
</feature>